<organism evidence="2 3">
    <name type="scientific">Characodon lateralis</name>
    <dbReference type="NCBI Taxonomy" id="208331"/>
    <lineage>
        <taxon>Eukaryota</taxon>
        <taxon>Metazoa</taxon>
        <taxon>Chordata</taxon>
        <taxon>Craniata</taxon>
        <taxon>Vertebrata</taxon>
        <taxon>Euteleostomi</taxon>
        <taxon>Actinopterygii</taxon>
        <taxon>Neopterygii</taxon>
        <taxon>Teleostei</taxon>
        <taxon>Neoteleostei</taxon>
        <taxon>Acanthomorphata</taxon>
        <taxon>Ovalentaria</taxon>
        <taxon>Atherinomorphae</taxon>
        <taxon>Cyprinodontiformes</taxon>
        <taxon>Goodeidae</taxon>
        <taxon>Characodon</taxon>
    </lineage>
</organism>
<feature type="region of interest" description="Disordered" evidence="1">
    <location>
        <begin position="1"/>
        <end position="56"/>
    </location>
</feature>
<accession>A0ABU7EF05</accession>
<protein>
    <recommendedName>
        <fullName evidence="4">RRM domain-containing protein</fullName>
    </recommendedName>
</protein>
<keyword evidence="3" id="KW-1185">Reference proteome</keyword>
<gene>
    <name evidence="2" type="ORF">CHARACLAT_033387</name>
</gene>
<feature type="non-terminal residue" evidence="2">
    <location>
        <position position="1"/>
    </location>
</feature>
<evidence type="ECO:0000313" key="2">
    <source>
        <dbReference type="EMBL" id="MED6285848.1"/>
    </source>
</evidence>
<evidence type="ECO:0000256" key="1">
    <source>
        <dbReference type="SAM" id="MobiDB-lite"/>
    </source>
</evidence>
<evidence type="ECO:0000313" key="3">
    <source>
        <dbReference type="Proteomes" id="UP001352852"/>
    </source>
</evidence>
<dbReference type="Gene3D" id="3.30.70.330">
    <property type="match status" value="1"/>
</dbReference>
<evidence type="ECO:0008006" key="4">
    <source>
        <dbReference type="Google" id="ProtNLM"/>
    </source>
</evidence>
<dbReference type="InterPro" id="IPR012677">
    <property type="entry name" value="Nucleotide-bd_a/b_plait_sf"/>
</dbReference>
<dbReference type="InterPro" id="IPR035979">
    <property type="entry name" value="RBD_domain_sf"/>
</dbReference>
<feature type="compositionally biased region" description="Low complexity" evidence="1">
    <location>
        <begin position="39"/>
        <end position="56"/>
    </location>
</feature>
<dbReference type="EMBL" id="JAHUTJ010056245">
    <property type="protein sequence ID" value="MED6285848.1"/>
    <property type="molecule type" value="Genomic_DNA"/>
</dbReference>
<proteinExistence type="predicted"/>
<reference evidence="2 3" key="1">
    <citation type="submission" date="2021-06" db="EMBL/GenBank/DDBJ databases">
        <authorList>
            <person name="Palmer J.M."/>
        </authorList>
    </citation>
    <scope>NUCLEOTIDE SEQUENCE [LARGE SCALE GENOMIC DNA]</scope>
    <source>
        <strain evidence="2 3">CL_MEX2019</strain>
        <tissue evidence="2">Muscle</tissue>
    </source>
</reference>
<dbReference type="Proteomes" id="UP001352852">
    <property type="component" value="Unassembled WGS sequence"/>
</dbReference>
<sequence>GYSHRGVKRPHDALTKGSADTTQHPSSPAMGYGSKRGPPKASVKSTKAAPKPAVKTTKMAVKSLPVKKRKKVLAPSSQSLSFADRLVYLTGIPVDATEQEVTDLVSSFGKINNVILLPCSEEESEKGQGQKASVCMMKAEDAQALSSASKLGIRDHAITASAAK</sequence>
<name>A0ABU7EF05_9TELE</name>
<dbReference type="SUPFAM" id="SSF54928">
    <property type="entry name" value="RNA-binding domain, RBD"/>
    <property type="match status" value="1"/>
</dbReference>
<comment type="caution">
    <text evidence="2">The sequence shown here is derived from an EMBL/GenBank/DDBJ whole genome shotgun (WGS) entry which is preliminary data.</text>
</comment>
<feature type="non-terminal residue" evidence="2">
    <location>
        <position position="164"/>
    </location>
</feature>